<evidence type="ECO:0000256" key="2">
    <source>
        <dbReference type="ARBA" id="ARBA00007069"/>
    </source>
</evidence>
<dbReference type="CDD" id="cd06261">
    <property type="entry name" value="TM_PBP2"/>
    <property type="match status" value="1"/>
</dbReference>
<evidence type="ECO:0000256" key="6">
    <source>
        <dbReference type="ARBA" id="ARBA00022989"/>
    </source>
</evidence>
<dbReference type="SUPFAM" id="SSF161098">
    <property type="entry name" value="MetI-like"/>
    <property type="match status" value="1"/>
</dbReference>
<comment type="subcellular location">
    <subcellularLocation>
        <location evidence="1 8">Cell membrane</location>
        <topology evidence="1 8">Multi-pass membrane protein</topology>
    </subcellularLocation>
</comment>
<dbReference type="EMBL" id="CP012600">
    <property type="protein sequence ID" value="ALC82035.1"/>
    <property type="molecule type" value="Genomic_DNA"/>
</dbReference>
<feature type="transmembrane region" description="Helical" evidence="8">
    <location>
        <begin position="209"/>
        <end position="231"/>
    </location>
</feature>
<dbReference type="PROSITE" id="PS50928">
    <property type="entry name" value="ABC_TM1"/>
    <property type="match status" value="1"/>
</dbReference>
<evidence type="ECO:0000313" key="11">
    <source>
        <dbReference type="Proteomes" id="UP000067625"/>
    </source>
</evidence>
<evidence type="ECO:0000259" key="9">
    <source>
        <dbReference type="PROSITE" id="PS50928"/>
    </source>
</evidence>
<keyword evidence="6 8" id="KW-1133">Transmembrane helix</keyword>
<evidence type="ECO:0000313" key="10">
    <source>
        <dbReference type="EMBL" id="ALC82035.1"/>
    </source>
</evidence>
<evidence type="ECO:0000256" key="1">
    <source>
        <dbReference type="ARBA" id="ARBA00004651"/>
    </source>
</evidence>
<protein>
    <submittedName>
        <fullName evidence="10">ABC transporter permease</fullName>
    </submittedName>
</protein>
<feature type="transmembrane region" description="Helical" evidence="8">
    <location>
        <begin position="109"/>
        <end position="127"/>
    </location>
</feature>
<dbReference type="PANTHER" id="PTHR30177:SF4">
    <property type="entry name" value="OSMOPROTECTANT IMPORT PERMEASE PROTEIN OSMW"/>
    <property type="match status" value="1"/>
</dbReference>
<dbReference type="GO" id="GO:0055085">
    <property type="term" value="P:transmembrane transport"/>
    <property type="evidence" value="ECO:0007669"/>
    <property type="project" value="InterPro"/>
</dbReference>
<dbReference type="AlphaFoldDB" id="A0A0M4FRC3"/>
<organism evidence="10 11">
    <name type="scientific">Bacillus gobiensis</name>
    <dbReference type="NCBI Taxonomy" id="1441095"/>
    <lineage>
        <taxon>Bacteria</taxon>
        <taxon>Bacillati</taxon>
        <taxon>Bacillota</taxon>
        <taxon>Bacilli</taxon>
        <taxon>Bacillales</taxon>
        <taxon>Bacillaceae</taxon>
        <taxon>Bacillus</taxon>
    </lineage>
</organism>
<dbReference type="STRING" id="1441095.AM592_10790"/>
<feature type="transmembrane region" description="Helical" evidence="8">
    <location>
        <begin position="48"/>
        <end position="70"/>
    </location>
</feature>
<dbReference type="GO" id="GO:0006865">
    <property type="term" value="P:amino acid transport"/>
    <property type="evidence" value="ECO:0007669"/>
    <property type="project" value="UniProtKB-KW"/>
</dbReference>
<sequence>MDKINKRIALVVKIIFWALLVLFFFWAFSNNMFSQIAKSPDQFTKLLGQHLTIVLVSGAAAVLVAVPLGIFVTRPKFRKSEWFVIGIANLGQTIPSLAILALAMGFIGIGIPAAIIALFVYSLLPIIQNTIAGIDSVDPDTIDAAHGMGLTPRQILWRIEMPNALISILAGIRTALVINIGTAALAYLVGAGGLGVWIFTGIRLFDNSFLISGAVPVTLLAILIDFLFRWLEFILVPKGLRLAKKAQNA</sequence>
<keyword evidence="4 8" id="KW-0812">Transmembrane</keyword>
<keyword evidence="7 8" id="KW-0472">Membrane</keyword>
<dbReference type="OrthoDB" id="9801163at2"/>
<dbReference type="Proteomes" id="UP000067625">
    <property type="component" value="Chromosome"/>
</dbReference>
<comment type="similarity">
    <text evidence="2">Belongs to the binding-protein-dependent transport system permease family. CysTW subfamily.</text>
</comment>
<dbReference type="InterPro" id="IPR051204">
    <property type="entry name" value="ABC_transp_perm/SBD"/>
</dbReference>
<evidence type="ECO:0000256" key="5">
    <source>
        <dbReference type="ARBA" id="ARBA00022970"/>
    </source>
</evidence>
<dbReference type="GO" id="GO:0031460">
    <property type="term" value="P:glycine betaine transport"/>
    <property type="evidence" value="ECO:0007669"/>
    <property type="project" value="TreeGrafter"/>
</dbReference>
<keyword evidence="3 8" id="KW-0813">Transport</keyword>
<evidence type="ECO:0000256" key="8">
    <source>
        <dbReference type="RuleBase" id="RU363032"/>
    </source>
</evidence>
<dbReference type="Pfam" id="PF00528">
    <property type="entry name" value="BPD_transp_1"/>
    <property type="match status" value="1"/>
</dbReference>
<feature type="transmembrane region" description="Helical" evidence="8">
    <location>
        <begin position="164"/>
        <end position="189"/>
    </location>
</feature>
<dbReference type="PATRIC" id="fig|1441095.3.peg.2377"/>
<keyword evidence="5" id="KW-0029">Amino-acid transport</keyword>
<feature type="transmembrane region" description="Helical" evidence="8">
    <location>
        <begin position="7"/>
        <end position="28"/>
    </location>
</feature>
<dbReference type="RefSeq" id="WP_053603815.1">
    <property type="nucleotide sequence ID" value="NZ_CP012600.1"/>
</dbReference>
<dbReference type="PANTHER" id="PTHR30177">
    <property type="entry name" value="GLYCINE BETAINE/L-PROLINE TRANSPORT SYSTEM PERMEASE PROTEIN PROW"/>
    <property type="match status" value="1"/>
</dbReference>
<feature type="transmembrane region" description="Helical" evidence="8">
    <location>
        <begin position="82"/>
        <end position="103"/>
    </location>
</feature>
<dbReference type="FunFam" id="1.10.3720.10:FF:000001">
    <property type="entry name" value="Glycine betaine ABC transporter, permease"/>
    <property type="match status" value="1"/>
</dbReference>
<gene>
    <name evidence="10" type="ORF">AM592_10790</name>
</gene>
<name>A0A0M4FRC3_9BACI</name>
<dbReference type="InterPro" id="IPR000515">
    <property type="entry name" value="MetI-like"/>
</dbReference>
<evidence type="ECO:0000256" key="7">
    <source>
        <dbReference type="ARBA" id="ARBA00023136"/>
    </source>
</evidence>
<evidence type="ECO:0000256" key="4">
    <source>
        <dbReference type="ARBA" id="ARBA00022692"/>
    </source>
</evidence>
<evidence type="ECO:0000256" key="3">
    <source>
        <dbReference type="ARBA" id="ARBA00022448"/>
    </source>
</evidence>
<dbReference type="Gene3D" id="1.10.3720.10">
    <property type="entry name" value="MetI-like"/>
    <property type="match status" value="1"/>
</dbReference>
<proteinExistence type="inferred from homology"/>
<dbReference type="InterPro" id="IPR035906">
    <property type="entry name" value="MetI-like_sf"/>
</dbReference>
<dbReference type="GO" id="GO:0005886">
    <property type="term" value="C:plasma membrane"/>
    <property type="evidence" value="ECO:0007669"/>
    <property type="project" value="UniProtKB-SubCell"/>
</dbReference>
<reference evidence="11" key="1">
    <citation type="submission" date="2015-08" db="EMBL/GenBank/DDBJ databases">
        <title>Genome sequencing project for genomic taxonomy and phylogenomics of Bacillus-like bacteria.</title>
        <authorList>
            <person name="Liu B."/>
            <person name="Wang J."/>
            <person name="Zhu Y."/>
            <person name="Liu G."/>
            <person name="Chen Q."/>
            <person name="Chen Z."/>
            <person name="Lan J."/>
            <person name="Che J."/>
            <person name="Ge C."/>
            <person name="Shi H."/>
            <person name="Pan Z."/>
            <person name="Liu X."/>
        </authorList>
    </citation>
    <scope>NUCLEOTIDE SEQUENCE [LARGE SCALE GENOMIC DNA]</scope>
    <source>
        <strain evidence="11">FJAT-4402</strain>
    </source>
</reference>
<feature type="domain" description="ABC transmembrane type-1" evidence="9">
    <location>
        <begin position="47"/>
        <end position="228"/>
    </location>
</feature>
<accession>A0A0M4FRC3</accession>
<keyword evidence="11" id="KW-1185">Reference proteome</keyword>
<reference evidence="10 11" key="2">
    <citation type="journal article" date="2016" name="Int. J. Syst. Evol. Microbiol.">
        <title>Bacillus gobiensis sp. nov., isolated from a soil sample.</title>
        <authorList>
            <person name="Liu B."/>
            <person name="Liu G.H."/>
            <person name="Cetin S."/>
            <person name="Schumann P."/>
            <person name="Pan Z.Z."/>
            <person name="Chen Q.Q."/>
        </authorList>
    </citation>
    <scope>NUCLEOTIDE SEQUENCE [LARGE SCALE GENOMIC DNA]</scope>
    <source>
        <strain evidence="10 11">FJAT-4402</strain>
    </source>
</reference>